<dbReference type="AlphaFoldDB" id="A0A183B2Z7"/>
<name>A0A183B2Z7_9TREM</name>
<evidence type="ECO:0000313" key="1">
    <source>
        <dbReference type="EMBL" id="VDP90854.1"/>
    </source>
</evidence>
<dbReference type="PANTHER" id="PTHR38681:SF1">
    <property type="entry name" value="RETROVIRUS-RELATED POL POLYPROTEIN FROM TRANSPOSON 412-LIKE PROTEIN"/>
    <property type="match status" value="1"/>
</dbReference>
<evidence type="ECO:0000313" key="2">
    <source>
        <dbReference type="Proteomes" id="UP000272942"/>
    </source>
</evidence>
<organism evidence="3">
    <name type="scientific">Echinostoma caproni</name>
    <dbReference type="NCBI Taxonomy" id="27848"/>
    <lineage>
        <taxon>Eukaryota</taxon>
        <taxon>Metazoa</taxon>
        <taxon>Spiralia</taxon>
        <taxon>Lophotrochozoa</taxon>
        <taxon>Platyhelminthes</taxon>
        <taxon>Trematoda</taxon>
        <taxon>Digenea</taxon>
        <taxon>Plagiorchiida</taxon>
        <taxon>Echinostomata</taxon>
        <taxon>Echinostomatoidea</taxon>
        <taxon>Echinostomatidae</taxon>
        <taxon>Echinostoma</taxon>
    </lineage>
</organism>
<keyword evidence="2" id="KW-1185">Reference proteome</keyword>
<accession>A0A183B2Z7</accession>
<dbReference type="PANTHER" id="PTHR38681">
    <property type="entry name" value="RETROVIRUS-RELATED POL POLYPROTEIN FROM TRANSPOSON 412-LIKE PROTEIN-RELATED"/>
    <property type="match status" value="1"/>
</dbReference>
<reference evidence="1 2" key="2">
    <citation type="submission" date="2018-11" db="EMBL/GenBank/DDBJ databases">
        <authorList>
            <consortium name="Pathogen Informatics"/>
        </authorList>
    </citation>
    <scope>NUCLEOTIDE SEQUENCE [LARGE SCALE GENOMIC DNA]</scope>
    <source>
        <strain evidence="1 2">Egypt</strain>
    </source>
</reference>
<dbReference type="WBParaSite" id="ECPE_0001362101-mRNA-1">
    <property type="protein sequence ID" value="ECPE_0001362101-mRNA-1"/>
    <property type="gene ID" value="ECPE_0001362101"/>
</dbReference>
<evidence type="ECO:0000313" key="3">
    <source>
        <dbReference type="WBParaSite" id="ECPE_0001362101-mRNA-1"/>
    </source>
</evidence>
<reference evidence="3" key="1">
    <citation type="submission" date="2016-06" db="UniProtKB">
        <authorList>
            <consortium name="WormBaseParasite"/>
        </authorList>
    </citation>
    <scope>IDENTIFICATION</scope>
</reference>
<protein>
    <submittedName>
        <fullName evidence="1 3">Uncharacterized protein</fullName>
    </submittedName>
</protein>
<dbReference type="OrthoDB" id="6161336at2759"/>
<gene>
    <name evidence="1" type="ORF">ECPE_LOCUS13582</name>
</gene>
<sequence length="121" mass="13668">MQSLSPAQTRIQQRKVFIPTELLTYSHVRILIDAVPKPLQKPYEGPFRVISHHEKFFKFDRHGRVDTINIERLKAAYVDDGIVHASSRPDVIPARPMIEAPTSESSLQIALPATILNEATV</sequence>
<proteinExistence type="predicted"/>
<dbReference type="EMBL" id="UZAN01055454">
    <property type="protein sequence ID" value="VDP90854.1"/>
    <property type="molecule type" value="Genomic_DNA"/>
</dbReference>
<dbReference type="Proteomes" id="UP000272942">
    <property type="component" value="Unassembled WGS sequence"/>
</dbReference>